<reference evidence="1 2" key="1">
    <citation type="submission" date="2017-10" db="EMBL/GenBank/DDBJ databases">
        <title>Nyctiphanis sp. nov., isolated from the stomach of the euphausiid Nyctiphanes simplex (Hansen, 1911) in the Gulf of California.</title>
        <authorList>
            <person name="Gomez-Gil B."/>
            <person name="Aguilar-Mendez M."/>
            <person name="Lopez-Cortes A."/>
            <person name="Gomez-Gutierrez J."/>
            <person name="Roque A."/>
            <person name="Lang E."/>
            <person name="Gonzalez-Castillo A."/>
        </authorList>
    </citation>
    <scope>NUCLEOTIDE SEQUENCE [LARGE SCALE GENOMIC DNA]</scope>
    <source>
        <strain evidence="1 2">CAIM 600</strain>
    </source>
</reference>
<keyword evidence="2" id="KW-1185">Reference proteome</keyword>
<evidence type="ECO:0000313" key="2">
    <source>
        <dbReference type="Proteomes" id="UP000290287"/>
    </source>
</evidence>
<comment type="caution">
    <text evidence="1">The sequence shown here is derived from an EMBL/GenBank/DDBJ whole genome shotgun (WGS) entry which is preliminary data.</text>
</comment>
<dbReference type="EMBL" id="PEIB01000003">
    <property type="protein sequence ID" value="RXJ74333.1"/>
    <property type="molecule type" value="Genomic_DNA"/>
</dbReference>
<evidence type="ECO:0000313" key="1">
    <source>
        <dbReference type="EMBL" id="RXJ74333.1"/>
    </source>
</evidence>
<dbReference type="AlphaFoldDB" id="A0A4Q0YU93"/>
<proteinExistence type="predicted"/>
<sequence length="100" mass="11618">MASSERPVIIDHLAFTVQISALQYLDCATRLGPEQEDNFTWERMPKRDWNLCKTPYARQKRIDAYQSKCRAVLEARLSQFMAKVLGVMLRPMRGRGLMVI</sequence>
<dbReference type="RefSeq" id="WP_129121298.1">
    <property type="nucleotide sequence ID" value="NZ_PEIB01000003.1"/>
</dbReference>
<protein>
    <submittedName>
        <fullName evidence="1">Uncharacterized protein</fullName>
    </submittedName>
</protein>
<accession>A0A4Q0YU93</accession>
<dbReference type="Proteomes" id="UP000290287">
    <property type="component" value="Unassembled WGS sequence"/>
</dbReference>
<name>A0A4Q0YU93_9GAMM</name>
<organism evidence="1 2">
    <name type="scientific">Veronia nyctiphanis</name>
    <dbReference type="NCBI Taxonomy" id="1278244"/>
    <lineage>
        <taxon>Bacteria</taxon>
        <taxon>Pseudomonadati</taxon>
        <taxon>Pseudomonadota</taxon>
        <taxon>Gammaproteobacteria</taxon>
        <taxon>Vibrionales</taxon>
        <taxon>Vibrionaceae</taxon>
        <taxon>Veronia</taxon>
    </lineage>
</organism>
<gene>
    <name evidence="1" type="ORF">CS022_04590</name>
</gene>